<name>A0ACC0QUQ8_9HYPO</name>
<protein>
    <submittedName>
        <fullName evidence="1">Tautomerase-3 domain-containing protein</fullName>
    </submittedName>
</protein>
<keyword evidence="2" id="KW-1185">Reference proteome</keyword>
<evidence type="ECO:0000313" key="1">
    <source>
        <dbReference type="EMBL" id="KAI8665835.1"/>
    </source>
</evidence>
<dbReference type="EMBL" id="CM046508">
    <property type="protein sequence ID" value="KAI8665835.1"/>
    <property type="molecule type" value="Genomic_DNA"/>
</dbReference>
<gene>
    <name evidence="1" type="ORF">NCS57_00806200</name>
</gene>
<dbReference type="Proteomes" id="UP001065298">
    <property type="component" value="Chromosome 6"/>
</dbReference>
<proteinExistence type="predicted"/>
<organism evidence="1 2">
    <name type="scientific">Fusarium keratoplasticum</name>
    <dbReference type="NCBI Taxonomy" id="1328300"/>
    <lineage>
        <taxon>Eukaryota</taxon>
        <taxon>Fungi</taxon>
        <taxon>Dikarya</taxon>
        <taxon>Ascomycota</taxon>
        <taxon>Pezizomycotina</taxon>
        <taxon>Sordariomycetes</taxon>
        <taxon>Hypocreomycetidae</taxon>
        <taxon>Hypocreales</taxon>
        <taxon>Nectriaceae</taxon>
        <taxon>Fusarium</taxon>
        <taxon>Fusarium solani species complex</taxon>
    </lineage>
</organism>
<evidence type="ECO:0000313" key="2">
    <source>
        <dbReference type="Proteomes" id="UP001065298"/>
    </source>
</evidence>
<accession>A0ACC0QUQ8</accession>
<reference evidence="1" key="1">
    <citation type="submission" date="2022-06" db="EMBL/GenBank/DDBJ databases">
        <title>Fusarium solani species complex genomes reveal bases of compartmentalisation and animal pathogenesis.</title>
        <authorList>
            <person name="Tsai I.J."/>
        </authorList>
    </citation>
    <scope>NUCLEOTIDE SEQUENCE</scope>
    <source>
        <strain evidence="1">Fu6.1</strain>
    </source>
</reference>
<comment type="caution">
    <text evidence="1">The sequence shown here is derived from an EMBL/GenBank/DDBJ whole genome shotgun (WGS) entry which is preliminary data.</text>
</comment>
<sequence>MPFYEVHHSYPLSDDERQSIARSITDLHCTAFTTPSFFVHVQTDNSKRIIGVVRTSPSPTKSDFDTLAANIEDAWYKALNPDRPEGKNHSTETQRLPMVAFLPMVTIREGGMAIPEAGQEGGWLKQQLPYMRIMSEQGLEDFTGLLQGLQDRKDLR</sequence>